<dbReference type="RefSeq" id="WP_091469783.1">
    <property type="nucleotide sequence ID" value="NZ_FOEI01000008.1"/>
</dbReference>
<name>A0A1H9DV40_9FLAO</name>
<evidence type="ECO:0000313" key="1">
    <source>
        <dbReference type="EMBL" id="SEQ17334.1"/>
    </source>
</evidence>
<sequence length="210" mass="24321">MKKALLLFILIAFGFNKNQEESILVDIYGDLTNDKVEERVVVTELAEEGEYGKIRLLQIFTKKNNKWIELANSKSAILESEAGGFSGDPFISKSLKITNGILEISHDGGSSWKWFITHKFRYQNNKFELIGYKYLFGKPCEYFETTDFNLSTGTVHFEKEFETCENKEQITTKDENENFVKKISPLPNLNTINVKKIKIVTPKYKNEFYL</sequence>
<dbReference type="Proteomes" id="UP000198648">
    <property type="component" value="Unassembled WGS sequence"/>
</dbReference>
<gene>
    <name evidence="1" type="ORF">SAMN05444005_10886</name>
</gene>
<reference evidence="1 2" key="1">
    <citation type="submission" date="2016-10" db="EMBL/GenBank/DDBJ databases">
        <authorList>
            <person name="de Groot N.N."/>
        </authorList>
    </citation>
    <scope>NUCLEOTIDE SEQUENCE [LARGE SCALE GENOMIC DNA]</scope>
    <source>
        <strain evidence="1 2">DSM 27078</strain>
    </source>
</reference>
<proteinExistence type="predicted"/>
<organism evidence="1 2">
    <name type="scientific">Flavobacterium urocaniciphilum</name>
    <dbReference type="NCBI Taxonomy" id="1299341"/>
    <lineage>
        <taxon>Bacteria</taxon>
        <taxon>Pseudomonadati</taxon>
        <taxon>Bacteroidota</taxon>
        <taxon>Flavobacteriia</taxon>
        <taxon>Flavobacteriales</taxon>
        <taxon>Flavobacteriaceae</taxon>
        <taxon>Flavobacterium</taxon>
    </lineage>
</organism>
<dbReference type="EMBL" id="FOEI01000008">
    <property type="protein sequence ID" value="SEQ17334.1"/>
    <property type="molecule type" value="Genomic_DNA"/>
</dbReference>
<keyword evidence="2" id="KW-1185">Reference proteome</keyword>
<evidence type="ECO:0000313" key="2">
    <source>
        <dbReference type="Proteomes" id="UP000198648"/>
    </source>
</evidence>
<protein>
    <submittedName>
        <fullName evidence="1">Uncharacterized protein</fullName>
    </submittedName>
</protein>
<dbReference type="AlphaFoldDB" id="A0A1H9DV40"/>
<accession>A0A1H9DV40</accession>
<dbReference type="STRING" id="1299341.SAMN05444005_10886"/>
<dbReference type="OrthoDB" id="86940at2"/>